<keyword evidence="4" id="KW-0460">Magnesium</keyword>
<dbReference type="CDD" id="cd05402">
    <property type="entry name" value="NT_PAP_TUTase"/>
    <property type="match status" value="1"/>
</dbReference>
<protein>
    <recommendedName>
        <fullName evidence="2">polynucleotide adenylyltransferase</fullName>
        <ecNumber evidence="2">2.7.7.19</ecNumber>
    </recommendedName>
</protein>
<dbReference type="GO" id="GO:0046872">
    <property type="term" value="F:metal ion binding"/>
    <property type="evidence" value="ECO:0007669"/>
    <property type="project" value="UniProtKB-KW"/>
</dbReference>
<dbReference type="Gene3D" id="3.30.460.10">
    <property type="entry name" value="Beta Polymerase, domain 2"/>
    <property type="match status" value="1"/>
</dbReference>
<dbReference type="InParanoid" id="A0A369JPA4"/>
<dbReference type="GO" id="GO:0043634">
    <property type="term" value="P:polyadenylation-dependent ncRNA catabolic process"/>
    <property type="evidence" value="ECO:0007669"/>
    <property type="project" value="TreeGrafter"/>
</dbReference>
<comment type="caution">
    <text evidence="8">The sequence shown here is derived from an EMBL/GenBank/DDBJ whole genome shotgun (WGS) entry which is preliminary data.</text>
</comment>
<dbReference type="InterPro" id="IPR002058">
    <property type="entry name" value="PAP_assoc"/>
</dbReference>
<dbReference type="GO" id="GO:1990817">
    <property type="term" value="F:poly(A) RNA polymerase activity"/>
    <property type="evidence" value="ECO:0007669"/>
    <property type="project" value="UniProtKB-EC"/>
</dbReference>
<feature type="region of interest" description="Disordered" evidence="5">
    <location>
        <begin position="1"/>
        <end position="122"/>
    </location>
</feature>
<keyword evidence="9" id="KW-1185">Reference proteome</keyword>
<evidence type="ECO:0000256" key="3">
    <source>
        <dbReference type="ARBA" id="ARBA00022723"/>
    </source>
</evidence>
<feature type="domain" description="Poly(A) RNA polymerase mitochondrial-like central palm" evidence="7">
    <location>
        <begin position="300"/>
        <end position="432"/>
    </location>
</feature>
<dbReference type="SUPFAM" id="SSF81301">
    <property type="entry name" value="Nucleotidyltransferase"/>
    <property type="match status" value="1"/>
</dbReference>
<name>A0A369JPA4_HYPMA</name>
<dbReference type="GO" id="GO:0031123">
    <property type="term" value="P:RNA 3'-end processing"/>
    <property type="evidence" value="ECO:0007669"/>
    <property type="project" value="TreeGrafter"/>
</dbReference>
<dbReference type="GO" id="GO:0010605">
    <property type="term" value="P:negative regulation of macromolecule metabolic process"/>
    <property type="evidence" value="ECO:0007669"/>
    <property type="project" value="UniProtKB-ARBA"/>
</dbReference>
<evidence type="ECO:0000256" key="4">
    <source>
        <dbReference type="ARBA" id="ARBA00022842"/>
    </source>
</evidence>
<dbReference type="PANTHER" id="PTHR23092">
    <property type="entry name" value="POLY(A) RNA POLYMERASE"/>
    <property type="match status" value="1"/>
</dbReference>
<feature type="domain" description="PAP-associated" evidence="6">
    <location>
        <begin position="500"/>
        <end position="558"/>
    </location>
</feature>
<organism evidence="8 9">
    <name type="scientific">Hypsizygus marmoreus</name>
    <name type="common">White beech mushroom</name>
    <name type="synonym">Agaricus marmoreus</name>
    <dbReference type="NCBI Taxonomy" id="39966"/>
    <lineage>
        <taxon>Eukaryota</taxon>
        <taxon>Fungi</taxon>
        <taxon>Dikarya</taxon>
        <taxon>Basidiomycota</taxon>
        <taxon>Agaricomycotina</taxon>
        <taxon>Agaricomycetes</taxon>
        <taxon>Agaricomycetidae</taxon>
        <taxon>Agaricales</taxon>
        <taxon>Tricholomatineae</taxon>
        <taxon>Lyophyllaceae</taxon>
        <taxon>Hypsizygus</taxon>
    </lineage>
</organism>
<dbReference type="InterPro" id="IPR043519">
    <property type="entry name" value="NT_sf"/>
</dbReference>
<evidence type="ECO:0000259" key="7">
    <source>
        <dbReference type="Pfam" id="PF22600"/>
    </source>
</evidence>
<dbReference type="OrthoDB" id="273917at2759"/>
<evidence type="ECO:0000256" key="2">
    <source>
        <dbReference type="ARBA" id="ARBA00012388"/>
    </source>
</evidence>
<evidence type="ECO:0000313" key="9">
    <source>
        <dbReference type="Proteomes" id="UP000076154"/>
    </source>
</evidence>
<dbReference type="FunFam" id="1.10.1410.10:FF:000003">
    <property type="entry name" value="non-canonical poly(A) RNA polymerase PAPD7"/>
    <property type="match status" value="1"/>
</dbReference>
<dbReference type="GO" id="GO:0005730">
    <property type="term" value="C:nucleolus"/>
    <property type="evidence" value="ECO:0007669"/>
    <property type="project" value="TreeGrafter"/>
</dbReference>
<feature type="compositionally biased region" description="Polar residues" evidence="5">
    <location>
        <begin position="663"/>
        <end position="672"/>
    </location>
</feature>
<dbReference type="Pfam" id="PF03828">
    <property type="entry name" value="PAP_assoc"/>
    <property type="match status" value="1"/>
</dbReference>
<feature type="compositionally biased region" description="Acidic residues" evidence="5">
    <location>
        <begin position="740"/>
        <end position="757"/>
    </location>
</feature>
<feature type="compositionally biased region" description="Polar residues" evidence="5">
    <location>
        <begin position="85"/>
        <end position="119"/>
    </location>
</feature>
<dbReference type="PANTHER" id="PTHR23092:SF15">
    <property type="entry name" value="INACTIVE NON-CANONICAL POLY(A) RNA POLYMERASE PROTEIN TRF4-2-RELATED"/>
    <property type="match status" value="1"/>
</dbReference>
<keyword evidence="3" id="KW-0479">Metal-binding</keyword>
<evidence type="ECO:0000256" key="5">
    <source>
        <dbReference type="SAM" id="MobiDB-lite"/>
    </source>
</evidence>
<dbReference type="AlphaFoldDB" id="A0A369JPA4"/>
<feature type="compositionally biased region" description="Basic and acidic residues" evidence="5">
    <location>
        <begin position="772"/>
        <end position="783"/>
    </location>
</feature>
<accession>A0A369JPA4</accession>
<evidence type="ECO:0000256" key="1">
    <source>
        <dbReference type="ARBA" id="ARBA00008593"/>
    </source>
</evidence>
<dbReference type="EC" id="2.7.7.19" evidence="2"/>
<gene>
    <name evidence="8" type="primary">cid14</name>
    <name evidence="8" type="ORF">Hypma_010707</name>
</gene>
<feature type="compositionally biased region" description="Low complexity" evidence="5">
    <location>
        <begin position="52"/>
        <end position="84"/>
    </location>
</feature>
<reference evidence="8" key="1">
    <citation type="submission" date="2018-04" db="EMBL/GenBank/DDBJ databases">
        <title>Whole genome sequencing of Hypsizygus marmoreus.</title>
        <authorList>
            <person name="Choi I.-G."/>
            <person name="Min B."/>
            <person name="Kim J.-G."/>
            <person name="Kim S."/>
            <person name="Oh Y.-L."/>
            <person name="Kong W.-S."/>
            <person name="Park H."/>
            <person name="Jeong J."/>
            <person name="Song E.-S."/>
        </authorList>
    </citation>
    <scope>NUCLEOTIDE SEQUENCE [LARGE SCALE GENOMIC DNA]</scope>
    <source>
        <strain evidence="8">51987-8</strain>
    </source>
</reference>
<evidence type="ECO:0000259" key="6">
    <source>
        <dbReference type="Pfam" id="PF03828"/>
    </source>
</evidence>
<dbReference type="GO" id="GO:0003729">
    <property type="term" value="F:mRNA binding"/>
    <property type="evidence" value="ECO:0007669"/>
    <property type="project" value="TreeGrafter"/>
</dbReference>
<feature type="compositionally biased region" description="Basic and acidic residues" evidence="5">
    <location>
        <begin position="159"/>
        <end position="257"/>
    </location>
</feature>
<dbReference type="Proteomes" id="UP000076154">
    <property type="component" value="Unassembled WGS sequence"/>
</dbReference>
<dbReference type="GO" id="GO:0031499">
    <property type="term" value="C:TRAMP complex"/>
    <property type="evidence" value="ECO:0007669"/>
    <property type="project" value="TreeGrafter"/>
</dbReference>
<dbReference type="STRING" id="39966.A0A369JPA4"/>
<sequence>MKPTSSKTRSPPSSNTNTPPVSGGRRERRQRAKLRQAELKSRAESLASTPKSSTESLALASTSQAPAQASSSQVQASSSKMQASTPLVQTSTLQAQIPTASTSHRSGQHNGDMSKSHTSGFEEGEDFIPFTFADDALDDEAYMITEDKSGSAVHKSKGKEREKGQDEGEEKVDGDKRQEKSKRGERGREPEPDDERQRDRHRERDEESEKDRGRDKDRDRDKRAREREQEKEKERTGRDKEARDRDGDRRGTKREYEMVFDFDPNDGYASKKQRMDASSRKCPWTAGLDWDRCHHVAEMLHKEVEAFVKWISPSPVEDEVRGLVVSLISRAVTSAFPDASVLPFGSYETKLYLPLGDIDLVIMSESMAYSDKVTVLHALANTIKRAGITQRVTIIAKAKVPIVKFVTTHGRFNVDISINQANGIVSGKIINGFLRDMHGTGGGSVALRSLVMITKAFLSQRSMNEVFTGGLGSYSIVCLAISFLQMHPKIRMGEIDAEQNLGVLVMEFFELYGLYFNYEEVGISVRDGGTYFSKKQRGWHDYYKGGLLSIEDPADPSNDISRGSYGFQKVRATFAGAHSILASTAYMYAGIISSRRSGHAIHLRGPDEPDEWSILASVMGITQETINHRKLVQEVYDKRILHNILGVKPQPSIGTPDSKKKPTNGSGSSKPSSLAIRGASSVKTAWHEAEAEPELFDENDHKRRRDEDDDEGRYKINRQQPPKKRRRTGRVHDNHTVFTTDEDEDEEGVDEEGDSEVEDAHYASDDGGSSRTPRDQEKADKRRSYWLSKAIGMDDGSIEGLVE</sequence>
<dbReference type="EMBL" id="LUEZ02000052">
    <property type="protein sequence ID" value="RDB22215.1"/>
    <property type="molecule type" value="Genomic_DNA"/>
</dbReference>
<dbReference type="SUPFAM" id="SSF81631">
    <property type="entry name" value="PAP/OAS1 substrate-binding domain"/>
    <property type="match status" value="1"/>
</dbReference>
<comment type="similarity">
    <text evidence="1">Belongs to the DNA polymerase type-B-like family.</text>
</comment>
<dbReference type="Pfam" id="PF22600">
    <property type="entry name" value="MTPAP-like_central"/>
    <property type="match status" value="1"/>
</dbReference>
<dbReference type="InterPro" id="IPR045862">
    <property type="entry name" value="Trf4-like"/>
</dbReference>
<feature type="region of interest" description="Disordered" evidence="5">
    <location>
        <begin position="143"/>
        <end position="278"/>
    </location>
</feature>
<feature type="compositionally biased region" description="Low complexity" evidence="5">
    <location>
        <begin position="1"/>
        <end position="20"/>
    </location>
</feature>
<feature type="region of interest" description="Disordered" evidence="5">
    <location>
        <begin position="647"/>
        <end position="803"/>
    </location>
</feature>
<proteinExistence type="inferred from homology"/>
<dbReference type="Gene3D" id="1.10.1410.10">
    <property type="match status" value="1"/>
</dbReference>
<dbReference type="InterPro" id="IPR054708">
    <property type="entry name" value="MTPAP-like_central"/>
</dbReference>
<evidence type="ECO:0000313" key="8">
    <source>
        <dbReference type="EMBL" id="RDB22215.1"/>
    </source>
</evidence>